<dbReference type="InterPro" id="IPR029058">
    <property type="entry name" value="AB_hydrolase_fold"/>
</dbReference>
<protein>
    <submittedName>
        <fullName evidence="2">Alpha/beta-hydrolase</fullName>
    </submittedName>
</protein>
<keyword evidence="2" id="KW-0378">Hydrolase</keyword>
<dbReference type="Proteomes" id="UP000800036">
    <property type="component" value="Unassembled WGS sequence"/>
</dbReference>
<dbReference type="SUPFAM" id="SSF53474">
    <property type="entry name" value="alpha/beta-Hydrolases"/>
    <property type="match status" value="1"/>
</dbReference>
<feature type="domain" description="AB hydrolase-1" evidence="1">
    <location>
        <begin position="72"/>
        <end position="354"/>
    </location>
</feature>
<name>A0A6A5VIE6_9PLEO</name>
<evidence type="ECO:0000313" key="2">
    <source>
        <dbReference type="EMBL" id="KAF1973117.1"/>
    </source>
</evidence>
<evidence type="ECO:0000313" key="3">
    <source>
        <dbReference type="Proteomes" id="UP000800036"/>
    </source>
</evidence>
<reference evidence="2" key="1">
    <citation type="journal article" date="2020" name="Stud. Mycol.">
        <title>101 Dothideomycetes genomes: a test case for predicting lifestyles and emergence of pathogens.</title>
        <authorList>
            <person name="Haridas S."/>
            <person name="Albert R."/>
            <person name="Binder M."/>
            <person name="Bloem J."/>
            <person name="Labutti K."/>
            <person name="Salamov A."/>
            <person name="Andreopoulos B."/>
            <person name="Baker S."/>
            <person name="Barry K."/>
            <person name="Bills G."/>
            <person name="Bluhm B."/>
            <person name="Cannon C."/>
            <person name="Castanera R."/>
            <person name="Culley D."/>
            <person name="Daum C."/>
            <person name="Ezra D."/>
            <person name="Gonzalez J."/>
            <person name="Henrissat B."/>
            <person name="Kuo A."/>
            <person name="Liang C."/>
            <person name="Lipzen A."/>
            <person name="Lutzoni F."/>
            <person name="Magnuson J."/>
            <person name="Mondo S."/>
            <person name="Nolan M."/>
            <person name="Ohm R."/>
            <person name="Pangilinan J."/>
            <person name="Park H.-J."/>
            <person name="Ramirez L."/>
            <person name="Alfaro M."/>
            <person name="Sun H."/>
            <person name="Tritt A."/>
            <person name="Yoshinaga Y."/>
            <person name="Zwiers L.-H."/>
            <person name="Turgeon B."/>
            <person name="Goodwin S."/>
            <person name="Spatafora J."/>
            <person name="Crous P."/>
            <person name="Grigoriev I."/>
        </authorList>
    </citation>
    <scope>NUCLEOTIDE SEQUENCE</scope>
    <source>
        <strain evidence="2">CBS 107.79</strain>
    </source>
</reference>
<proteinExistence type="predicted"/>
<dbReference type="OrthoDB" id="94039at2759"/>
<organism evidence="2 3">
    <name type="scientific">Bimuria novae-zelandiae CBS 107.79</name>
    <dbReference type="NCBI Taxonomy" id="1447943"/>
    <lineage>
        <taxon>Eukaryota</taxon>
        <taxon>Fungi</taxon>
        <taxon>Dikarya</taxon>
        <taxon>Ascomycota</taxon>
        <taxon>Pezizomycotina</taxon>
        <taxon>Dothideomycetes</taxon>
        <taxon>Pleosporomycetidae</taxon>
        <taxon>Pleosporales</taxon>
        <taxon>Massarineae</taxon>
        <taxon>Didymosphaeriaceae</taxon>
        <taxon>Bimuria</taxon>
    </lineage>
</organism>
<dbReference type="Gene3D" id="3.40.50.1820">
    <property type="entry name" value="alpha/beta hydrolase"/>
    <property type="match status" value="1"/>
</dbReference>
<dbReference type="Pfam" id="PF12697">
    <property type="entry name" value="Abhydrolase_6"/>
    <property type="match status" value="1"/>
</dbReference>
<accession>A0A6A5VIE6</accession>
<keyword evidence="3" id="KW-1185">Reference proteome</keyword>
<gene>
    <name evidence="2" type="ORF">BU23DRAFT_640664</name>
</gene>
<dbReference type="EMBL" id="ML976682">
    <property type="protein sequence ID" value="KAF1973117.1"/>
    <property type="molecule type" value="Genomic_DNA"/>
</dbReference>
<sequence length="413" mass="46453">MADYGFQVKEHVIPCQHIRGYHHAVKERQTGLRLAVKQYIPISQSGSSLPVTIIATHANGIVKETYEPLWNALNDRLRGSIKAIWIADCSHQGASGVLNEGLLGDDPNWFDHSRDLLAMVNHFRDDIQPPVIGLAHSMGCAQLVQLSVMHPRLFQSILFLEPVIQQTIPPGPNAAFFTSLRRDLWDSYASAKDDFAKNKFYKSWDSRALEKYLQYGLRKCPTQLHPNANEGAVTLTTPKAQEAWSYVRSTFAPHPPHSTVDDKERYLTNDYTAEQARYLFHRAEAGIAFQLLAYLQPAVKWVFGGKSYVNSPSHREEIRAGSATALRGGAGADISVIRGGGHLFPLEMIDEAADEISSFIKDQLEQYLKENAFWSSYESGKSERSMLQLSDQWTKSVRMPSDTLRPVPKKEKL</sequence>
<dbReference type="AlphaFoldDB" id="A0A6A5VIE6"/>
<evidence type="ECO:0000259" key="1">
    <source>
        <dbReference type="Pfam" id="PF12697"/>
    </source>
</evidence>
<dbReference type="GO" id="GO:0016787">
    <property type="term" value="F:hydrolase activity"/>
    <property type="evidence" value="ECO:0007669"/>
    <property type="project" value="UniProtKB-KW"/>
</dbReference>
<dbReference type="InterPro" id="IPR000073">
    <property type="entry name" value="AB_hydrolase_1"/>
</dbReference>